<feature type="transmembrane region" description="Helical" evidence="9">
    <location>
        <begin position="186"/>
        <end position="213"/>
    </location>
</feature>
<keyword evidence="2" id="KW-0813">Transport</keyword>
<dbReference type="SUPFAM" id="SSF52540">
    <property type="entry name" value="P-loop containing nucleoside triphosphate hydrolases"/>
    <property type="match status" value="2"/>
</dbReference>
<keyword evidence="4" id="KW-0677">Repeat</keyword>
<evidence type="ECO:0000259" key="10">
    <source>
        <dbReference type="PROSITE" id="PS50929"/>
    </source>
</evidence>
<evidence type="ECO:0000313" key="12">
    <source>
        <dbReference type="Proteomes" id="UP000028582"/>
    </source>
</evidence>
<proteinExistence type="predicted"/>
<keyword evidence="8 9" id="KW-0472">Membrane</keyword>
<evidence type="ECO:0000313" key="11">
    <source>
        <dbReference type="EMBL" id="ETO62004.1"/>
    </source>
</evidence>
<evidence type="ECO:0000256" key="9">
    <source>
        <dbReference type="SAM" id="Phobius"/>
    </source>
</evidence>
<dbReference type="SUPFAM" id="SSF90123">
    <property type="entry name" value="ABC transporter transmembrane region"/>
    <property type="match status" value="2"/>
</dbReference>
<dbReference type="PANTHER" id="PTHR24223:SF443">
    <property type="entry name" value="MULTIDRUG-RESISTANCE LIKE PROTEIN 1, ISOFORM I"/>
    <property type="match status" value="1"/>
</dbReference>
<dbReference type="Pfam" id="PF00664">
    <property type="entry name" value="ABC_membrane"/>
    <property type="match status" value="2"/>
</dbReference>
<evidence type="ECO:0000256" key="4">
    <source>
        <dbReference type="ARBA" id="ARBA00022737"/>
    </source>
</evidence>
<dbReference type="PANTHER" id="PTHR24223">
    <property type="entry name" value="ATP-BINDING CASSETTE SUB-FAMILY C"/>
    <property type="match status" value="1"/>
</dbReference>
<gene>
    <name evidence="11" type="ORF">F444_20061</name>
</gene>
<feature type="transmembrane region" description="Helical" evidence="9">
    <location>
        <begin position="522"/>
        <end position="548"/>
    </location>
</feature>
<dbReference type="GO" id="GO:0012505">
    <property type="term" value="C:endomembrane system"/>
    <property type="evidence" value="ECO:0007669"/>
    <property type="project" value="UniProtKB-SubCell"/>
</dbReference>
<evidence type="ECO:0000256" key="1">
    <source>
        <dbReference type="ARBA" id="ARBA00004127"/>
    </source>
</evidence>
<keyword evidence="3 9" id="KW-0812">Transmembrane</keyword>
<dbReference type="PROSITE" id="PS50929">
    <property type="entry name" value="ABC_TM1F"/>
    <property type="match status" value="2"/>
</dbReference>
<name>A0A080Z5U3_PHYNI</name>
<evidence type="ECO:0000256" key="6">
    <source>
        <dbReference type="ARBA" id="ARBA00022840"/>
    </source>
</evidence>
<keyword evidence="5" id="KW-0547">Nucleotide-binding</keyword>
<dbReference type="Proteomes" id="UP000028582">
    <property type="component" value="Unassembled WGS sequence"/>
</dbReference>
<dbReference type="EMBL" id="ANJA01003687">
    <property type="protein sequence ID" value="ETO62004.1"/>
    <property type="molecule type" value="Genomic_DNA"/>
</dbReference>
<dbReference type="Gene3D" id="3.40.50.300">
    <property type="entry name" value="P-loop containing nucleotide triphosphate hydrolases"/>
    <property type="match status" value="2"/>
</dbReference>
<evidence type="ECO:0000256" key="8">
    <source>
        <dbReference type="ARBA" id="ARBA00023136"/>
    </source>
</evidence>
<evidence type="ECO:0000256" key="7">
    <source>
        <dbReference type="ARBA" id="ARBA00022989"/>
    </source>
</evidence>
<organism evidence="11 12">
    <name type="scientific">Phytophthora nicotianae P1976</name>
    <dbReference type="NCBI Taxonomy" id="1317066"/>
    <lineage>
        <taxon>Eukaryota</taxon>
        <taxon>Sar</taxon>
        <taxon>Stramenopiles</taxon>
        <taxon>Oomycota</taxon>
        <taxon>Peronosporomycetes</taxon>
        <taxon>Peronosporales</taxon>
        <taxon>Peronosporaceae</taxon>
        <taxon>Phytophthora</taxon>
    </lineage>
</organism>
<comment type="subcellular location">
    <subcellularLocation>
        <location evidence="1">Endomembrane system</location>
        <topology evidence="1">Multi-pass membrane protein</topology>
    </subcellularLocation>
</comment>
<dbReference type="GO" id="GO:0005524">
    <property type="term" value="F:ATP binding"/>
    <property type="evidence" value="ECO:0007669"/>
    <property type="project" value="UniProtKB-KW"/>
</dbReference>
<keyword evidence="7 9" id="KW-1133">Transmembrane helix</keyword>
<sequence>MSSSQLQLGSPSKEYATFLMMPPTSPKVQRYQSTSLLSRLFFSYADDMMQIGNTRQLDQDDLLELVDDSRSGVAYTSTTTTKISRSSELSYTDTGGNSYSSFSPLANALVTPHVDFQTQWMVFLITVSLRALLFEKTMRRSIQSRSDDKAVDVANNYSLDIQRVIQCANEINTLWIVPIQIGAVVFILYVVLGVSAFAGLVVIALSMLVAFFFTKQTSGSYKELMKRKDDRMKPVKETFGATQIVKLNAWEGKFEEKLLTYSSYRFHDSFTPRVERSSYCGRRPLFVSTVSSAFYTLIHFASSPSIIQKCLQAKISLDRMADYLVLHKVDPSNVTQNDPSIPDEVAIVRKVIWSAFMDLSFWQVFTVLCLARRKSTPWIQNMTIRENILFGHAFGHNKYQYVLDIGQKGINLSGGQKARVSLARACYPGADIFSSWIHLSQQWTLWYKADLQQVYLWAASREGGASCHSRPGCYRVWRSELQDFSVRRSNFYRAARNYTSSNSFRRKDNTYDASRTQYNMTIYALLGGGSALMVLARAVAVATAGLCASRELFRLLTRTLLYVPLRFFDANPIGRILDRFEGDISASIGGRLLHILPPCERNGKVNMKTQVLELEDQLSYELSENGENFNVGERQLLCMARALLTRSRIAADEATASIDHETEKELQHMINRDF</sequence>
<keyword evidence="6" id="KW-0067">ATP-binding</keyword>
<dbReference type="InterPro" id="IPR027417">
    <property type="entry name" value="P-loop_NTPase"/>
</dbReference>
<evidence type="ECO:0000256" key="3">
    <source>
        <dbReference type="ARBA" id="ARBA00022692"/>
    </source>
</evidence>
<accession>A0A080Z5U3</accession>
<dbReference type="InterPro" id="IPR011527">
    <property type="entry name" value="ABC1_TM_dom"/>
</dbReference>
<dbReference type="InterPro" id="IPR036640">
    <property type="entry name" value="ABC1_TM_sf"/>
</dbReference>
<evidence type="ECO:0000256" key="2">
    <source>
        <dbReference type="ARBA" id="ARBA00022448"/>
    </source>
</evidence>
<dbReference type="Gene3D" id="1.20.1560.10">
    <property type="entry name" value="ABC transporter type 1, transmembrane domain"/>
    <property type="match status" value="2"/>
</dbReference>
<reference evidence="11 12" key="1">
    <citation type="submission" date="2013-11" db="EMBL/GenBank/DDBJ databases">
        <title>The Genome Sequence of Phytophthora parasitica P1976.</title>
        <authorList>
            <consortium name="The Broad Institute Genomics Platform"/>
            <person name="Russ C."/>
            <person name="Tyler B."/>
            <person name="Panabieres F."/>
            <person name="Shan W."/>
            <person name="Tripathy S."/>
            <person name="Grunwald N."/>
            <person name="Machado M."/>
            <person name="Johnson C.S."/>
            <person name="Walker B."/>
            <person name="Young S."/>
            <person name="Zeng Q."/>
            <person name="Gargeya S."/>
            <person name="Fitzgerald M."/>
            <person name="Haas B."/>
            <person name="Abouelleil A."/>
            <person name="Allen A.W."/>
            <person name="Alvarado L."/>
            <person name="Arachchi H.M."/>
            <person name="Berlin A.M."/>
            <person name="Chapman S.B."/>
            <person name="Gainer-Dewar J."/>
            <person name="Goldberg J."/>
            <person name="Griggs A."/>
            <person name="Gujja S."/>
            <person name="Hansen M."/>
            <person name="Howarth C."/>
            <person name="Imamovic A."/>
            <person name="Ireland A."/>
            <person name="Larimer J."/>
            <person name="McCowan C."/>
            <person name="Murphy C."/>
            <person name="Pearson M."/>
            <person name="Poon T.W."/>
            <person name="Priest M."/>
            <person name="Roberts A."/>
            <person name="Saif S."/>
            <person name="Shea T."/>
            <person name="Sisk P."/>
            <person name="Sykes S."/>
            <person name="Wortman J."/>
            <person name="Nusbaum C."/>
            <person name="Birren B."/>
        </authorList>
    </citation>
    <scope>NUCLEOTIDE SEQUENCE [LARGE SCALE GENOMIC DNA]</scope>
    <source>
        <strain evidence="11 12">P1976</strain>
    </source>
</reference>
<evidence type="ECO:0000256" key="5">
    <source>
        <dbReference type="ARBA" id="ARBA00022741"/>
    </source>
</evidence>
<protein>
    <recommendedName>
        <fullName evidence="10">ABC transmembrane type-1 domain-containing protein</fullName>
    </recommendedName>
</protein>
<dbReference type="AlphaFoldDB" id="A0A080Z5U3"/>
<feature type="domain" description="ABC transmembrane type-1" evidence="10">
    <location>
        <begin position="522"/>
        <end position="586"/>
    </location>
</feature>
<feature type="domain" description="ABC transmembrane type-1" evidence="10">
    <location>
        <begin position="105"/>
        <end position="258"/>
    </location>
</feature>
<dbReference type="GO" id="GO:0140359">
    <property type="term" value="F:ABC-type transporter activity"/>
    <property type="evidence" value="ECO:0007669"/>
    <property type="project" value="InterPro"/>
</dbReference>
<dbReference type="InterPro" id="IPR050173">
    <property type="entry name" value="ABC_transporter_C-like"/>
</dbReference>
<comment type="caution">
    <text evidence="11">The sequence shown here is derived from an EMBL/GenBank/DDBJ whole genome shotgun (WGS) entry which is preliminary data.</text>
</comment>
<dbReference type="GO" id="GO:0016020">
    <property type="term" value="C:membrane"/>
    <property type="evidence" value="ECO:0007669"/>
    <property type="project" value="InterPro"/>
</dbReference>